<protein>
    <submittedName>
        <fullName evidence="2">Uncharacterized protein</fullName>
    </submittedName>
</protein>
<keyword evidence="3" id="KW-1185">Reference proteome</keyword>
<name>A0A7J6P3F6_PEROL</name>
<accession>A0A7J6P3F6</accession>
<proteinExistence type="predicted"/>
<evidence type="ECO:0000313" key="3">
    <source>
        <dbReference type="Proteomes" id="UP000553632"/>
    </source>
</evidence>
<feature type="region of interest" description="Disordered" evidence="1">
    <location>
        <begin position="59"/>
        <end position="78"/>
    </location>
</feature>
<dbReference type="EMBL" id="JABANO010039725">
    <property type="protein sequence ID" value="KAF4690367.1"/>
    <property type="molecule type" value="Genomic_DNA"/>
</dbReference>
<reference evidence="2 3" key="1">
    <citation type="submission" date="2020-04" db="EMBL/GenBank/DDBJ databases">
        <title>Perkinsus olseni comparative genomics.</title>
        <authorList>
            <person name="Bogema D.R."/>
        </authorList>
    </citation>
    <scope>NUCLEOTIDE SEQUENCE [LARGE SCALE GENOMIC DNA]</scope>
    <source>
        <strain evidence="2 3">ATCC PRA-207</strain>
    </source>
</reference>
<evidence type="ECO:0000256" key="1">
    <source>
        <dbReference type="SAM" id="MobiDB-lite"/>
    </source>
</evidence>
<sequence>MPRDWVRDAIKRDFRRAEAAKRGGFSSIHRPRTRQEKKVHVETLDKVPFELVPAMEARKGGVSGLGSSGQGGVNNRGY</sequence>
<comment type="caution">
    <text evidence="2">The sequence shown here is derived from an EMBL/GenBank/DDBJ whole genome shotgun (WGS) entry which is preliminary data.</text>
</comment>
<gene>
    <name evidence="2" type="ORF">FOZ63_025881</name>
</gene>
<evidence type="ECO:0000313" key="2">
    <source>
        <dbReference type="EMBL" id="KAF4690367.1"/>
    </source>
</evidence>
<dbReference type="AlphaFoldDB" id="A0A7J6P3F6"/>
<feature type="compositionally biased region" description="Gly residues" evidence="1">
    <location>
        <begin position="61"/>
        <end position="78"/>
    </location>
</feature>
<organism evidence="2 3">
    <name type="scientific">Perkinsus olseni</name>
    <name type="common">Perkinsus atlanticus</name>
    <dbReference type="NCBI Taxonomy" id="32597"/>
    <lineage>
        <taxon>Eukaryota</taxon>
        <taxon>Sar</taxon>
        <taxon>Alveolata</taxon>
        <taxon>Perkinsozoa</taxon>
        <taxon>Perkinsea</taxon>
        <taxon>Perkinsida</taxon>
        <taxon>Perkinsidae</taxon>
        <taxon>Perkinsus</taxon>
    </lineage>
</organism>
<dbReference type="Proteomes" id="UP000553632">
    <property type="component" value="Unassembled WGS sequence"/>
</dbReference>